<keyword evidence="3" id="KW-0378">Hydrolase</keyword>
<dbReference type="InterPro" id="IPR051065">
    <property type="entry name" value="Ras-related_GTPase"/>
</dbReference>
<dbReference type="GO" id="GO:0003925">
    <property type="term" value="F:G protein activity"/>
    <property type="evidence" value="ECO:0007669"/>
    <property type="project" value="UniProtKB-EC"/>
</dbReference>
<name>A0A0B7B1F2_9EUPU</name>
<evidence type="ECO:0000256" key="5">
    <source>
        <dbReference type="SAM" id="MobiDB-lite"/>
    </source>
</evidence>
<dbReference type="InterPro" id="IPR027417">
    <property type="entry name" value="P-loop_NTPase"/>
</dbReference>
<dbReference type="SMART" id="SM00173">
    <property type="entry name" value="RAS"/>
    <property type="match status" value="1"/>
</dbReference>
<dbReference type="PANTHER" id="PTHR45704">
    <property type="entry name" value="RAS-LIKE FAMILY MEMBER 11"/>
    <property type="match status" value="1"/>
</dbReference>
<sequence length="270" mass="30654">MSSPGSRLLKKINTISSRTKPFKVTILGQNGVGKTAFTVRFCTRRYIGDYDPILERVYTCQRMIQDTHVDFEAWDTAGINENSRLKEHIRWADAIILMYDVTDRCSFNECTRLKFLVNSFCKRSRWKTISDSNYDSIGGIPVALVGNKADRDKDRMVLLTEGATRSEQLKCVSFTEVSVQEDVDAVISVFENLYLIYRTMRKFHVGMSVSKTSLTEDKHGSSSDDDINEDLAGGGMRTLRRGTSPGQTETLAQTDLSQRSRRRHAIYTMS</sequence>
<gene>
    <name evidence="6" type="primary">ORF155317</name>
</gene>
<protein>
    <recommendedName>
        <fullName evidence="2">small monomeric GTPase</fullName>
        <ecNumber evidence="2">3.6.5.2</ecNumber>
    </recommendedName>
</protein>
<dbReference type="SUPFAM" id="SSF52540">
    <property type="entry name" value="P-loop containing nucleoside triphosphate hydrolases"/>
    <property type="match status" value="1"/>
</dbReference>
<dbReference type="GO" id="GO:0005525">
    <property type="term" value="F:GTP binding"/>
    <property type="evidence" value="ECO:0007669"/>
    <property type="project" value="InterPro"/>
</dbReference>
<organism evidence="6">
    <name type="scientific">Arion vulgaris</name>
    <dbReference type="NCBI Taxonomy" id="1028688"/>
    <lineage>
        <taxon>Eukaryota</taxon>
        <taxon>Metazoa</taxon>
        <taxon>Spiralia</taxon>
        <taxon>Lophotrochozoa</taxon>
        <taxon>Mollusca</taxon>
        <taxon>Gastropoda</taxon>
        <taxon>Heterobranchia</taxon>
        <taxon>Euthyneura</taxon>
        <taxon>Panpulmonata</taxon>
        <taxon>Eupulmonata</taxon>
        <taxon>Stylommatophora</taxon>
        <taxon>Helicina</taxon>
        <taxon>Arionoidea</taxon>
        <taxon>Arionidae</taxon>
        <taxon>Arion</taxon>
    </lineage>
</organism>
<evidence type="ECO:0000256" key="1">
    <source>
        <dbReference type="ARBA" id="ARBA00008344"/>
    </source>
</evidence>
<dbReference type="PROSITE" id="PS51419">
    <property type="entry name" value="RAB"/>
    <property type="match status" value="1"/>
</dbReference>
<accession>A0A0B7B1F2</accession>
<comment type="catalytic activity">
    <reaction evidence="4">
        <text>GTP + H2O = GDP + phosphate + H(+)</text>
        <dbReference type="Rhea" id="RHEA:19669"/>
        <dbReference type="ChEBI" id="CHEBI:15377"/>
        <dbReference type="ChEBI" id="CHEBI:15378"/>
        <dbReference type="ChEBI" id="CHEBI:37565"/>
        <dbReference type="ChEBI" id="CHEBI:43474"/>
        <dbReference type="ChEBI" id="CHEBI:58189"/>
        <dbReference type="EC" id="3.6.5.2"/>
    </reaction>
</comment>
<dbReference type="Pfam" id="PF00071">
    <property type="entry name" value="Ras"/>
    <property type="match status" value="1"/>
</dbReference>
<dbReference type="Gene3D" id="3.40.50.300">
    <property type="entry name" value="P-loop containing nucleotide triphosphate hydrolases"/>
    <property type="match status" value="1"/>
</dbReference>
<evidence type="ECO:0000313" key="6">
    <source>
        <dbReference type="EMBL" id="CEK86712.1"/>
    </source>
</evidence>
<reference evidence="6" key="1">
    <citation type="submission" date="2014-12" db="EMBL/GenBank/DDBJ databases">
        <title>Insight into the proteome of Arion vulgaris.</title>
        <authorList>
            <person name="Aradska J."/>
            <person name="Bulat T."/>
            <person name="Smidak R."/>
            <person name="Sarate P."/>
            <person name="Gangsoo J."/>
            <person name="Sialana F."/>
            <person name="Bilban M."/>
            <person name="Lubec G."/>
        </authorList>
    </citation>
    <scope>NUCLEOTIDE SEQUENCE</scope>
    <source>
        <tissue evidence="6">Skin</tissue>
    </source>
</reference>
<dbReference type="EMBL" id="HACG01039847">
    <property type="protein sequence ID" value="CEK86712.1"/>
    <property type="molecule type" value="Transcribed_RNA"/>
</dbReference>
<feature type="region of interest" description="Disordered" evidence="5">
    <location>
        <begin position="213"/>
        <end position="258"/>
    </location>
</feature>
<dbReference type="SMART" id="SM00175">
    <property type="entry name" value="RAB"/>
    <property type="match status" value="1"/>
</dbReference>
<dbReference type="PROSITE" id="PS51421">
    <property type="entry name" value="RAS"/>
    <property type="match status" value="1"/>
</dbReference>
<comment type="similarity">
    <text evidence="1">Belongs to the small GTPase superfamily. Ras family.</text>
</comment>
<dbReference type="PRINTS" id="PR00449">
    <property type="entry name" value="RASTRNSFRMNG"/>
</dbReference>
<evidence type="ECO:0000256" key="2">
    <source>
        <dbReference type="ARBA" id="ARBA00011984"/>
    </source>
</evidence>
<dbReference type="EC" id="3.6.5.2" evidence="2"/>
<evidence type="ECO:0000256" key="4">
    <source>
        <dbReference type="ARBA" id="ARBA00048098"/>
    </source>
</evidence>
<dbReference type="AlphaFoldDB" id="A0A0B7B1F2"/>
<feature type="compositionally biased region" description="Polar residues" evidence="5">
    <location>
        <begin position="244"/>
        <end position="257"/>
    </location>
</feature>
<evidence type="ECO:0000256" key="3">
    <source>
        <dbReference type="ARBA" id="ARBA00022801"/>
    </source>
</evidence>
<proteinExistence type="inferred from homology"/>
<dbReference type="InterPro" id="IPR001806">
    <property type="entry name" value="Small_GTPase"/>
</dbReference>
<dbReference type="SMART" id="SM00174">
    <property type="entry name" value="RHO"/>
    <property type="match status" value="1"/>
</dbReference>